<gene>
    <name evidence="2" type="ORF">STAFG_3610</name>
</gene>
<proteinExistence type="predicted"/>
<organism evidence="2 3">
    <name type="scientific">Streptomyces afghaniensis 772</name>
    <dbReference type="NCBI Taxonomy" id="1283301"/>
    <lineage>
        <taxon>Bacteria</taxon>
        <taxon>Bacillati</taxon>
        <taxon>Actinomycetota</taxon>
        <taxon>Actinomycetes</taxon>
        <taxon>Kitasatosporales</taxon>
        <taxon>Streptomycetaceae</taxon>
        <taxon>Streptomyces</taxon>
    </lineage>
</organism>
<dbReference type="Pfam" id="PF01695">
    <property type="entry name" value="IstB_IS21"/>
    <property type="match status" value="1"/>
</dbReference>
<evidence type="ECO:0000259" key="1">
    <source>
        <dbReference type="Pfam" id="PF01695"/>
    </source>
</evidence>
<reference evidence="2 3" key="1">
    <citation type="submission" date="2013-02" db="EMBL/GenBank/DDBJ databases">
        <title>Draft Genome Sequence of Streptomyces afghaniensis, Which Produces Compounds of the Julimycin B-Complex.</title>
        <authorList>
            <person name="Gruening B.A."/>
            <person name="Praeg A."/>
            <person name="Erxleben A."/>
            <person name="Guenther S."/>
            <person name="Fiedler H.-P."/>
            <person name="Goodfellow M."/>
            <person name="Mueller M."/>
        </authorList>
    </citation>
    <scope>NUCLEOTIDE SEQUENCE [LARGE SCALE GENOMIC DNA]</scope>
    <source>
        <strain evidence="2 3">772</strain>
    </source>
</reference>
<evidence type="ECO:0000313" key="3">
    <source>
        <dbReference type="Proteomes" id="UP000015001"/>
    </source>
</evidence>
<protein>
    <recommendedName>
        <fullName evidence="1">IstB-like ATP-binding domain-containing protein</fullName>
    </recommendedName>
</protein>
<sequence>MHAHKAAMHGYRVRYVLATKLVNELVEAADDKQLSKTIARYGRVDLLCIDELGATWNLTAGALSCCFRF</sequence>
<comment type="caution">
    <text evidence="2">The sequence shown here is derived from an EMBL/GenBank/DDBJ whole genome shotgun (WGS) entry which is preliminary data.</text>
</comment>
<dbReference type="GO" id="GO:0005524">
    <property type="term" value="F:ATP binding"/>
    <property type="evidence" value="ECO:0007669"/>
    <property type="project" value="InterPro"/>
</dbReference>
<dbReference type="Gene3D" id="3.40.50.300">
    <property type="entry name" value="P-loop containing nucleotide triphosphate hydrolases"/>
    <property type="match status" value="1"/>
</dbReference>
<name>S4NLW9_9ACTN</name>
<keyword evidence="3" id="KW-1185">Reference proteome</keyword>
<evidence type="ECO:0000313" key="2">
    <source>
        <dbReference type="EMBL" id="EPJ39339.1"/>
    </source>
</evidence>
<dbReference type="AlphaFoldDB" id="S4NLW9"/>
<dbReference type="Proteomes" id="UP000015001">
    <property type="component" value="Unassembled WGS sequence"/>
</dbReference>
<dbReference type="HOGENOM" id="CLU_2773947_0_0_11"/>
<accession>S4NLW9</accession>
<feature type="domain" description="IstB-like ATP-binding" evidence="1">
    <location>
        <begin position="3"/>
        <end position="54"/>
    </location>
</feature>
<dbReference type="InterPro" id="IPR027417">
    <property type="entry name" value="P-loop_NTPase"/>
</dbReference>
<dbReference type="PATRIC" id="fig|1283301.3.peg.3582"/>
<dbReference type="EMBL" id="AOPY01001424">
    <property type="protein sequence ID" value="EPJ39339.1"/>
    <property type="molecule type" value="Genomic_DNA"/>
</dbReference>
<dbReference type="InterPro" id="IPR002611">
    <property type="entry name" value="IstB_ATP-bd"/>
</dbReference>